<gene>
    <name evidence="2" type="ORF">PLXY2_LOCUS2062</name>
</gene>
<comment type="caution">
    <text evidence="2">The sequence shown here is derived from an EMBL/GenBank/DDBJ whole genome shotgun (WGS) entry which is preliminary data.</text>
</comment>
<evidence type="ECO:0000313" key="2">
    <source>
        <dbReference type="EMBL" id="CAG9099386.1"/>
    </source>
</evidence>
<dbReference type="Proteomes" id="UP000653454">
    <property type="component" value="Unassembled WGS sequence"/>
</dbReference>
<evidence type="ECO:0000313" key="3">
    <source>
        <dbReference type="Proteomes" id="UP000653454"/>
    </source>
</evidence>
<dbReference type="AlphaFoldDB" id="A0A8S4DKY0"/>
<reference evidence="2" key="1">
    <citation type="submission" date="2020-11" db="EMBL/GenBank/DDBJ databases">
        <authorList>
            <person name="Whiteford S."/>
        </authorList>
    </citation>
    <scope>NUCLEOTIDE SEQUENCE</scope>
</reference>
<dbReference type="PROSITE" id="PS50127">
    <property type="entry name" value="UBC_2"/>
    <property type="match status" value="1"/>
</dbReference>
<accession>A0A8S4DKY0</accession>
<organism evidence="2 3">
    <name type="scientific">Plutella xylostella</name>
    <name type="common">Diamondback moth</name>
    <name type="synonym">Plutella maculipennis</name>
    <dbReference type="NCBI Taxonomy" id="51655"/>
    <lineage>
        <taxon>Eukaryota</taxon>
        <taxon>Metazoa</taxon>
        <taxon>Ecdysozoa</taxon>
        <taxon>Arthropoda</taxon>
        <taxon>Hexapoda</taxon>
        <taxon>Insecta</taxon>
        <taxon>Pterygota</taxon>
        <taxon>Neoptera</taxon>
        <taxon>Endopterygota</taxon>
        <taxon>Lepidoptera</taxon>
        <taxon>Glossata</taxon>
        <taxon>Ditrysia</taxon>
        <taxon>Yponomeutoidea</taxon>
        <taxon>Plutellidae</taxon>
        <taxon>Plutella</taxon>
    </lineage>
</organism>
<dbReference type="Pfam" id="PF00179">
    <property type="entry name" value="UQ_con"/>
    <property type="match status" value="1"/>
</dbReference>
<dbReference type="InterPro" id="IPR016135">
    <property type="entry name" value="UBQ-conjugating_enzyme/RWD"/>
</dbReference>
<dbReference type="InterPro" id="IPR000608">
    <property type="entry name" value="UBC"/>
</dbReference>
<dbReference type="Gene3D" id="3.10.110.10">
    <property type="entry name" value="Ubiquitin Conjugating Enzyme"/>
    <property type="match status" value="1"/>
</dbReference>
<sequence length="228" mass="26733">MEEESDNKDIRELNAMFHQEYIIMAEYRMLQTENFPGIYVIPSYENSFTWFGVLFVRSGLYEGAVFRFTLTLPDKFPDTEEVPVVKFSSPVYHPAIDATSGVLNISEVFPQWDRKFHHVWQILKYVTWIFHHLNFKSPANVEASVLYKTNRKLFMEKVKESVISSIDHIYDDPPTDDRHYISFQPYDPEIHDNAKNIMLKPLKPPEGISQGISWVQQGSFQPFSKEET</sequence>
<protein>
    <submittedName>
        <fullName evidence="2">(diamondback moth) hypothetical protein</fullName>
    </submittedName>
</protein>
<dbReference type="PANTHER" id="PTHR24067">
    <property type="entry name" value="UBIQUITIN-CONJUGATING ENZYME E2"/>
    <property type="match status" value="1"/>
</dbReference>
<keyword evidence="3" id="KW-1185">Reference proteome</keyword>
<dbReference type="CDD" id="cd23814">
    <property type="entry name" value="UEV_AKTIP"/>
    <property type="match status" value="1"/>
</dbReference>
<proteinExistence type="predicted"/>
<dbReference type="InterPro" id="IPR050113">
    <property type="entry name" value="Ub_conjugating_enzyme"/>
</dbReference>
<feature type="domain" description="UBC core" evidence="1">
    <location>
        <begin position="18"/>
        <end position="167"/>
    </location>
</feature>
<dbReference type="SUPFAM" id="SSF54495">
    <property type="entry name" value="UBC-like"/>
    <property type="match status" value="1"/>
</dbReference>
<dbReference type="EMBL" id="CAJHNJ030000005">
    <property type="protein sequence ID" value="CAG9099386.1"/>
    <property type="molecule type" value="Genomic_DNA"/>
</dbReference>
<evidence type="ECO:0000259" key="1">
    <source>
        <dbReference type="PROSITE" id="PS50127"/>
    </source>
</evidence>
<name>A0A8S4DKY0_PLUXY</name>
<dbReference type="SMART" id="SM00212">
    <property type="entry name" value="UBCc"/>
    <property type="match status" value="1"/>
</dbReference>